<evidence type="ECO:0000313" key="3">
    <source>
        <dbReference type="Proteomes" id="UP001230005"/>
    </source>
</evidence>
<comment type="caution">
    <text evidence="2">The sequence shown here is derived from an EMBL/GenBank/DDBJ whole genome shotgun (WGS) entry which is preliminary data.</text>
</comment>
<accession>A0ABT9ZPB4</accession>
<proteinExistence type="predicted"/>
<gene>
    <name evidence="2" type="ORF">J2S74_000450</name>
</gene>
<evidence type="ECO:0008006" key="4">
    <source>
        <dbReference type="Google" id="ProtNLM"/>
    </source>
</evidence>
<dbReference type="Proteomes" id="UP001230005">
    <property type="component" value="Unassembled WGS sequence"/>
</dbReference>
<feature type="chain" id="PRO_5046706400" description="Lipoprotein" evidence="1">
    <location>
        <begin position="27"/>
        <end position="328"/>
    </location>
</feature>
<dbReference type="EMBL" id="JAUSUG010000001">
    <property type="protein sequence ID" value="MDQ0253078.1"/>
    <property type="molecule type" value="Genomic_DNA"/>
</dbReference>
<feature type="signal peptide" evidence="1">
    <location>
        <begin position="1"/>
        <end position="26"/>
    </location>
</feature>
<evidence type="ECO:0000313" key="2">
    <source>
        <dbReference type="EMBL" id="MDQ0253078.1"/>
    </source>
</evidence>
<name>A0ABT9ZPB4_9BACI</name>
<dbReference type="PROSITE" id="PS51257">
    <property type="entry name" value="PROKAR_LIPOPROTEIN"/>
    <property type="match status" value="1"/>
</dbReference>
<keyword evidence="3" id="KW-1185">Reference proteome</keyword>
<evidence type="ECO:0000256" key="1">
    <source>
        <dbReference type="SAM" id="SignalP"/>
    </source>
</evidence>
<organism evidence="2 3">
    <name type="scientific">Evansella vedderi</name>
    <dbReference type="NCBI Taxonomy" id="38282"/>
    <lineage>
        <taxon>Bacteria</taxon>
        <taxon>Bacillati</taxon>
        <taxon>Bacillota</taxon>
        <taxon>Bacilli</taxon>
        <taxon>Bacillales</taxon>
        <taxon>Bacillaceae</taxon>
        <taxon>Evansella</taxon>
    </lineage>
</organism>
<protein>
    <recommendedName>
        <fullName evidence="4">Lipoprotein</fullName>
    </recommendedName>
</protein>
<reference evidence="2 3" key="1">
    <citation type="submission" date="2023-07" db="EMBL/GenBank/DDBJ databases">
        <title>Genomic Encyclopedia of Type Strains, Phase IV (KMG-IV): sequencing the most valuable type-strain genomes for metagenomic binning, comparative biology and taxonomic classification.</title>
        <authorList>
            <person name="Goeker M."/>
        </authorList>
    </citation>
    <scope>NUCLEOTIDE SEQUENCE [LARGE SCALE GENOMIC DNA]</scope>
    <source>
        <strain evidence="2 3">DSM 9768</strain>
    </source>
</reference>
<dbReference type="RefSeq" id="WP_307321225.1">
    <property type="nucleotide sequence ID" value="NZ_JAUSUG010000001.1"/>
</dbReference>
<sequence>MKNNVMQALLFVGMLFFAVGCSNDSAAEEPVEVEREELELLLEKIDFDAEWEEITIQFTTNLPEETVVDTLALLDSNNTAVLELEVQNYSLQDSTTVVFELGEKDREGLPEEELSMVLTVFVDETTNTHFLSNEVIGGSFSDMQMHYADSELLQLSAGNQPNAYSFNLRSSNKKSLPEEIFEKAEEVVEEEEPTVEETAEAEVEVEPEPEPETKVETSEFQLVTTSDLKNNFDAFFGMKIEVKGEVTQVIQYDPYAMSDTAQSYLVNISDPNNYNADNSVWVEILSNPPTLFEGSKVTVKGTLLDTYTYESVMGTPITVPYILASSIE</sequence>
<keyword evidence="1" id="KW-0732">Signal</keyword>